<dbReference type="PIRSF" id="PIRSF000676">
    <property type="entry name" value="Homoser_kin"/>
    <property type="match status" value="1"/>
</dbReference>
<dbReference type="eggNOG" id="COG0083">
    <property type="taxonomic scope" value="Bacteria"/>
</dbReference>
<dbReference type="InterPro" id="IPR014721">
    <property type="entry name" value="Ribsml_uS5_D2-typ_fold_subgr"/>
</dbReference>
<dbReference type="InterPro" id="IPR006204">
    <property type="entry name" value="GHMP_kinase_N_dom"/>
</dbReference>
<evidence type="ECO:0000256" key="7">
    <source>
        <dbReference type="HAMAP-Rule" id="MF_00384"/>
    </source>
</evidence>
<comment type="catalytic activity">
    <reaction evidence="7">
        <text>L-homoserine + ATP = O-phospho-L-homoserine + ADP + H(+)</text>
        <dbReference type="Rhea" id="RHEA:13985"/>
        <dbReference type="ChEBI" id="CHEBI:15378"/>
        <dbReference type="ChEBI" id="CHEBI:30616"/>
        <dbReference type="ChEBI" id="CHEBI:57476"/>
        <dbReference type="ChEBI" id="CHEBI:57590"/>
        <dbReference type="ChEBI" id="CHEBI:456216"/>
        <dbReference type="EC" id="2.7.1.39"/>
    </reaction>
</comment>
<name>W6RXG7_9CLOT</name>
<dbReference type="Proteomes" id="UP000019426">
    <property type="component" value="Chromosome M2/40_rep1"/>
</dbReference>
<dbReference type="PANTHER" id="PTHR20861:SF1">
    <property type="entry name" value="HOMOSERINE KINASE"/>
    <property type="match status" value="1"/>
</dbReference>
<evidence type="ECO:0000259" key="10">
    <source>
        <dbReference type="Pfam" id="PF08544"/>
    </source>
</evidence>
<dbReference type="InterPro" id="IPR020568">
    <property type="entry name" value="Ribosomal_Su5_D2-typ_SF"/>
</dbReference>
<comment type="pathway">
    <text evidence="7">Amino-acid biosynthesis; L-threonine biosynthesis; L-threonine from L-aspartate: step 4/5.</text>
</comment>
<comment type="subcellular location">
    <subcellularLocation>
        <location evidence="7">Cytoplasm</location>
    </subcellularLocation>
</comment>
<dbReference type="PANTHER" id="PTHR20861">
    <property type="entry name" value="HOMOSERINE/4-DIPHOSPHOCYTIDYL-2-C-METHYL-D-ERYTHRITOL KINASE"/>
    <property type="match status" value="1"/>
</dbReference>
<dbReference type="Gene3D" id="3.30.230.10">
    <property type="match status" value="1"/>
</dbReference>
<dbReference type="SUPFAM" id="SSF54211">
    <property type="entry name" value="Ribosomal protein S5 domain 2-like"/>
    <property type="match status" value="1"/>
</dbReference>
<dbReference type="STRING" id="1216932.CM240_1975"/>
<dbReference type="GO" id="GO:0009088">
    <property type="term" value="P:threonine biosynthetic process"/>
    <property type="evidence" value="ECO:0007669"/>
    <property type="project" value="UniProtKB-UniRule"/>
</dbReference>
<dbReference type="Pfam" id="PF08544">
    <property type="entry name" value="GHMP_kinases_C"/>
    <property type="match status" value="1"/>
</dbReference>
<dbReference type="PATRIC" id="fig|1216932.3.peg.1974"/>
<dbReference type="RefSeq" id="WP_044038871.1">
    <property type="nucleotide sequence ID" value="NZ_HG917868.1"/>
</dbReference>
<keyword evidence="4 7" id="KW-0547">Nucleotide-binding</keyword>
<feature type="domain" description="GHMP kinase C-terminal" evidence="10">
    <location>
        <begin position="207"/>
        <end position="271"/>
    </location>
</feature>
<dbReference type="EMBL" id="HG917868">
    <property type="protein sequence ID" value="CDM69133.1"/>
    <property type="molecule type" value="Genomic_DNA"/>
</dbReference>
<evidence type="ECO:0000256" key="3">
    <source>
        <dbReference type="ARBA" id="ARBA00022697"/>
    </source>
</evidence>
<comment type="function">
    <text evidence="7">Catalyzes the ATP-dependent phosphorylation of L-homoserine to L-homoserine phosphate.</text>
</comment>
<protein>
    <recommendedName>
        <fullName evidence="7 8">Homoserine kinase</fullName>
        <shortName evidence="7">HK</shortName>
        <shortName evidence="7">HSK</shortName>
        <ecNumber evidence="7 8">2.7.1.39</ecNumber>
    </recommendedName>
</protein>
<dbReference type="UniPathway" id="UPA00050">
    <property type="reaction ID" value="UER00064"/>
</dbReference>
<dbReference type="Pfam" id="PF00288">
    <property type="entry name" value="GHMP_kinases_N"/>
    <property type="match status" value="1"/>
</dbReference>
<dbReference type="GO" id="GO:0005737">
    <property type="term" value="C:cytoplasm"/>
    <property type="evidence" value="ECO:0007669"/>
    <property type="project" value="UniProtKB-SubCell"/>
</dbReference>
<keyword evidence="3 7" id="KW-0791">Threonine biosynthesis</keyword>
<evidence type="ECO:0000256" key="5">
    <source>
        <dbReference type="ARBA" id="ARBA00022777"/>
    </source>
</evidence>
<proteinExistence type="inferred from homology"/>
<comment type="similarity">
    <text evidence="7">Belongs to the GHMP kinase family. Homoserine kinase subfamily.</text>
</comment>
<reference evidence="11 12" key="1">
    <citation type="submission" date="2013-11" db="EMBL/GenBank/DDBJ databases">
        <title>Complete genome sequence of Clostridum sp. M2/40.</title>
        <authorList>
            <person name="Wibberg D."/>
            <person name="Puehler A."/>
            <person name="Schlueter A."/>
        </authorList>
    </citation>
    <scope>NUCLEOTIDE SEQUENCE [LARGE SCALE GENOMIC DNA]</scope>
    <source>
        <strain evidence="12">M2/40</strain>
    </source>
</reference>
<feature type="binding site" evidence="7">
    <location>
        <begin position="82"/>
        <end position="92"/>
    </location>
    <ligand>
        <name>ATP</name>
        <dbReference type="ChEBI" id="CHEBI:30616"/>
    </ligand>
</feature>
<evidence type="ECO:0000313" key="12">
    <source>
        <dbReference type="Proteomes" id="UP000019426"/>
    </source>
</evidence>
<sequence>MIKITVPATSANLGPGFDCLGLALDLYNDFYIEEIEEGLVIEGCLEEFKNENNLFYVSFQKALSELNEEVKGIKIIFDSRIPLKGGLGSSATCIIGGILGAFAIKGIEIDNDKVLKIAKTIENHPDNIVPALLGGITVAVIENEKVYYEKFTTSESFQFIALSPDIELSTEEARSILPKNISLSDGVYNVSRAALLAMSLSKGNKENIRVACNDKFHQNYRGKLIPDFFDILDFAKENGAITSFLSGAGPTIMIINEKANNELEGKLKEYLNNCKRKWKISVLNLEVDGAKINNYK</sequence>
<gene>
    <name evidence="7 11" type="primary">thrB</name>
    <name evidence="11" type="ORF">CM240_1975</name>
</gene>
<keyword evidence="7" id="KW-0963">Cytoplasm</keyword>
<dbReference type="NCBIfam" id="TIGR00191">
    <property type="entry name" value="thrB"/>
    <property type="match status" value="1"/>
</dbReference>
<keyword evidence="12" id="KW-1185">Reference proteome</keyword>
<evidence type="ECO:0000259" key="9">
    <source>
        <dbReference type="Pfam" id="PF00288"/>
    </source>
</evidence>
<evidence type="ECO:0000256" key="2">
    <source>
        <dbReference type="ARBA" id="ARBA00022679"/>
    </source>
</evidence>
<dbReference type="InterPro" id="IPR036554">
    <property type="entry name" value="GHMP_kinase_C_sf"/>
</dbReference>
<dbReference type="GO" id="GO:0005524">
    <property type="term" value="F:ATP binding"/>
    <property type="evidence" value="ECO:0007669"/>
    <property type="project" value="UniProtKB-UniRule"/>
</dbReference>
<dbReference type="InterPro" id="IPR000870">
    <property type="entry name" value="Homoserine_kinase"/>
</dbReference>
<keyword evidence="2 7" id="KW-0808">Transferase</keyword>
<evidence type="ECO:0000256" key="8">
    <source>
        <dbReference type="NCBIfam" id="TIGR00191"/>
    </source>
</evidence>
<organism evidence="11 12">
    <name type="scientific">Clostridium bornimense</name>
    <dbReference type="NCBI Taxonomy" id="1216932"/>
    <lineage>
        <taxon>Bacteria</taxon>
        <taxon>Bacillati</taxon>
        <taxon>Bacillota</taxon>
        <taxon>Clostridia</taxon>
        <taxon>Eubacteriales</taxon>
        <taxon>Clostridiaceae</taxon>
        <taxon>Clostridium</taxon>
    </lineage>
</organism>
<dbReference type="EC" id="2.7.1.39" evidence="7 8"/>
<dbReference type="GO" id="GO:0004413">
    <property type="term" value="F:homoserine kinase activity"/>
    <property type="evidence" value="ECO:0007669"/>
    <property type="project" value="UniProtKB-UniRule"/>
</dbReference>
<dbReference type="KEGG" id="clt:CM240_1975"/>
<dbReference type="PRINTS" id="PR00958">
    <property type="entry name" value="HOMSERKINASE"/>
</dbReference>
<dbReference type="HAMAP" id="MF_00384">
    <property type="entry name" value="Homoser_kinase"/>
    <property type="match status" value="1"/>
</dbReference>
<dbReference type="HOGENOM" id="CLU_041243_0_0_9"/>
<evidence type="ECO:0000256" key="1">
    <source>
        <dbReference type="ARBA" id="ARBA00022605"/>
    </source>
</evidence>
<keyword evidence="5 7" id="KW-0418">Kinase</keyword>
<evidence type="ECO:0000256" key="6">
    <source>
        <dbReference type="ARBA" id="ARBA00022840"/>
    </source>
</evidence>
<dbReference type="OrthoDB" id="9769912at2"/>
<keyword evidence="6 7" id="KW-0067">ATP-binding</keyword>
<evidence type="ECO:0000256" key="4">
    <source>
        <dbReference type="ARBA" id="ARBA00022741"/>
    </source>
</evidence>
<feature type="domain" description="GHMP kinase N-terminal" evidence="9">
    <location>
        <begin position="61"/>
        <end position="135"/>
    </location>
</feature>
<evidence type="ECO:0000313" key="11">
    <source>
        <dbReference type="EMBL" id="CDM69133.1"/>
    </source>
</evidence>
<accession>W6RXG7</accession>
<dbReference type="InterPro" id="IPR013750">
    <property type="entry name" value="GHMP_kinase_C_dom"/>
</dbReference>
<dbReference type="SUPFAM" id="SSF55060">
    <property type="entry name" value="GHMP Kinase, C-terminal domain"/>
    <property type="match status" value="1"/>
</dbReference>
<keyword evidence="1 7" id="KW-0028">Amino-acid biosynthesis</keyword>
<dbReference type="AlphaFoldDB" id="W6RXG7"/>
<dbReference type="Gene3D" id="3.30.70.890">
    <property type="entry name" value="GHMP kinase, C-terminal domain"/>
    <property type="match status" value="1"/>
</dbReference>